<organism evidence="2">
    <name type="scientific">Candidatus Kentrum sp. TUN</name>
    <dbReference type="NCBI Taxonomy" id="2126343"/>
    <lineage>
        <taxon>Bacteria</taxon>
        <taxon>Pseudomonadati</taxon>
        <taxon>Pseudomonadota</taxon>
        <taxon>Gammaproteobacteria</taxon>
        <taxon>Candidatus Kentrum</taxon>
    </lineage>
</organism>
<protein>
    <submittedName>
        <fullName evidence="2">Uncharacterized protein</fullName>
    </submittedName>
</protein>
<proteinExistence type="predicted"/>
<reference evidence="2" key="1">
    <citation type="submission" date="2019-02" db="EMBL/GenBank/DDBJ databases">
        <authorList>
            <person name="Gruber-Vodicka R. H."/>
            <person name="Seah K. B. B."/>
        </authorList>
    </citation>
    <scope>NUCLEOTIDE SEQUENCE</scope>
    <source>
        <strain evidence="2">BECK_BY1</strain>
        <strain evidence="1">BECK_BY3</strain>
    </source>
</reference>
<name>A0A451A0Q5_9GAMM</name>
<dbReference type="AlphaFoldDB" id="A0A451A0Q5"/>
<evidence type="ECO:0000313" key="1">
    <source>
        <dbReference type="EMBL" id="VFK55956.1"/>
    </source>
</evidence>
<gene>
    <name evidence="2" type="ORF">BECKTUN1418D_GA0071000_11057</name>
    <name evidence="1" type="ORF">BECKTUN1418F_GA0071002_107711</name>
</gene>
<dbReference type="EMBL" id="CAADFY010000077">
    <property type="protein sequence ID" value="VFK55956.1"/>
    <property type="molecule type" value="Genomic_DNA"/>
</dbReference>
<dbReference type="EMBL" id="CAADFX010000105">
    <property type="protein sequence ID" value="VFK59610.1"/>
    <property type="molecule type" value="Genomic_DNA"/>
</dbReference>
<accession>A0A451A0Q5</accession>
<evidence type="ECO:0000313" key="2">
    <source>
        <dbReference type="EMBL" id="VFK59610.1"/>
    </source>
</evidence>
<sequence>MVVLPRGSVWRFLKLEDDTISLDSMEYYLDQLSKILGIFMVMLKQS</sequence>